<name>A0A2T3HQA2_9SPHI</name>
<evidence type="ECO:0000259" key="1">
    <source>
        <dbReference type="Pfam" id="PF12867"/>
    </source>
</evidence>
<proteinExistence type="predicted"/>
<dbReference type="InterPro" id="IPR024775">
    <property type="entry name" value="DinB-like"/>
</dbReference>
<dbReference type="SUPFAM" id="SSF109854">
    <property type="entry name" value="DinB/YfiT-like putative metalloenzymes"/>
    <property type="match status" value="1"/>
</dbReference>
<reference evidence="2 3" key="1">
    <citation type="submission" date="2018-03" db="EMBL/GenBank/DDBJ databases">
        <authorList>
            <person name="Keele B.F."/>
        </authorList>
    </citation>
    <scope>NUCLEOTIDE SEQUENCE [LARGE SCALE GENOMIC DNA]</scope>
    <source>
        <strain evidence="2 3">YL28-9</strain>
    </source>
</reference>
<dbReference type="InterPro" id="IPR034660">
    <property type="entry name" value="DinB/YfiT-like"/>
</dbReference>
<dbReference type="OrthoDB" id="9814103at2"/>
<dbReference type="Proteomes" id="UP000240912">
    <property type="component" value="Unassembled WGS sequence"/>
</dbReference>
<dbReference type="AlphaFoldDB" id="A0A2T3HQA2"/>
<dbReference type="Pfam" id="PF12867">
    <property type="entry name" value="DinB_2"/>
    <property type="match status" value="1"/>
</dbReference>
<keyword evidence="3" id="KW-1185">Reference proteome</keyword>
<feature type="domain" description="DinB-like" evidence="1">
    <location>
        <begin position="37"/>
        <end position="165"/>
    </location>
</feature>
<evidence type="ECO:0000313" key="2">
    <source>
        <dbReference type="EMBL" id="PST84567.1"/>
    </source>
</evidence>
<dbReference type="EMBL" id="PYLS01000001">
    <property type="protein sequence ID" value="PST84567.1"/>
    <property type="molecule type" value="Genomic_DNA"/>
</dbReference>
<protein>
    <recommendedName>
        <fullName evidence="1">DinB-like domain-containing protein</fullName>
    </recommendedName>
</protein>
<evidence type="ECO:0000313" key="3">
    <source>
        <dbReference type="Proteomes" id="UP000240912"/>
    </source>
</evidence>
<comment type="caution">
    <text evidence="2">The sequence shown here is derived from an EMBL/GenBank/DDBJ whole genome shotgun (WGS) entry which is preliminary data.</text>
</comment>
<sequence length="171" mass="18858">MNNVINKQPPQPLNVMTPEQITNELKKAYQGEPWHGDSLLSIIARCSAHKVFSHPVPGAHSVAEIVLHLTAWTREIISRLSGHAAGEPAMGDWPVAQEQTESYWNGLVQDLKNSNEELLRITGRMQAEEWLQPAGVHAAEAGGEITCFALVNGLIQHHAYHAGQISLLCKY</sequence>
<dbReference type="Gene3D" id="1.20.120.450">
    <property type="entry name" value="dinb family like domain"/>
    <property type="match status" value="1"/>
</dbReference>
<accession>A0A2T3HQA2</accession>
<organism evidence="2 3">
    <name type="scientific">Pedobacter yulinensis</name>
    <dbReference type="NCBI Taxonomy" id="2126353"/>
    <lineage>
        <taxon>Bacteria</taxon>
        <taxon>Pseudomonadati</taxon>
        <taxon>Bacteroidota</taxon>
        <taxon>Sphingobacteriia</taxon>
        <taxon>Sphingobacteriales</taxon>
        <taxon>Sphingobacteriaceae</taxon>
        <taxon>Pedobacter</taxon>
    </lineage>
</organism>
<gene>
    <name evidence="2" type="ORF">C7T94_00035</name>
</gene>